<evidence type="ECO:0000313" key="2">
    <source>
        <dbReference type="EMBL" id="RXH00980.1"/>
    </source>
</evidence>
<dbReference type="EMBL" id="RKMK01000005">
    <property type="protein sequence ID" value="RXH00980.1"/>
    <property type="molecule type" value="Genomic_DNA"/>
</dbReference>
<reference evidence="2 3" key="1">
    <citation type="submission" date="2018-11" db="EMBL/GenBank/DDBJ databases">
        <title>Bradyrhizobium sp. nov., isolated from effective nodules of peanut in China.</title>
        <authorList>
            <person name="Li Y."/>
        </authorList>
    </citation>
    <scope>NUCLEOTIDE SEQUENCE [LARGE SCALE GENOMIC DNA]</scope>
    <source>
        <strain evidence="2 3">CCBAU 51770</strain>
    </source>
</reference>
<name>A0A4Q0QV26_9BRAD</name>
<evidence type="ECO:0000313" key="3">
    <source>
        <dbReference type="Proteomes" id="UP000290174"/>
    </source>
</evidence>
<feature type="compositionally biased region" description="Basic residues" evidence="1">
    <location>
        <begin position="51"/>
        <end position="63"/>
    </location>
</feature>
<organism evidence="2 3">
    <name type="scientific">Bradyrhizobium zhanjiangense</name>
    <dbReference type="NCBI Taxonomy" id="1325107"/>
    <lineage>
        <taxon>Bacteria</taxon>
        <taxon>Pseudomonadati</taxon>
        <taxon>Pseudomonadota</taxon>
        <taxon>Alphaproteobacteria</taxon>
        <taxon>Hyphomicrobiales</taxon>
        <taxon>Nitrobacteraceae</taxon>
        <taxon>Bradyrhizobium</taxon>
    </lineage>
</organism>
<dbReference type="AlphaFoldDB" id="A0A4Q0QV26"/>
<sequence length="63" mass="7502">MPTPSLRGALATKQSRLPPRRVSGLLRYARNDEERERLPPTSTRTRASQCRGRRRSRRRRSRW</sequence>
<evidence type="ECO:0000256" key="1">
    <source>
        <dbReference type="SAM" id="MobiDB-lite"/>
    </source>
</evidence>
<protein>
    <submittedName>
        <fullName evidence="2">Uncharacterized protein</fullName>
    </submittedName>
</protein>
<proteinExistence type="predicted"/>
<comment type="caution">
    <text evidence="2">The sequence shown here is derived from an EMBL/GenBank/DDBJ whole genome shotgun (WGS) entry which is preliminary data.</text>
</comment>
<dbReference type="Proteomes" id="UP000290174">
    <property type="component" value="Unassembled WGS sequence"/>
</dbReference>
<feature type="region of interest" description="Disordered" evidence="1">
    <location>
        <begin position="1"/>
        <end position="63"/>
    </location>
</feature>
<gene>
    <name evidence="2" type="ORF">EAS61_08045</name>
</gene>
<feature type="compositionally biased region" description="Basic and acidic residues" evidence="1">
    <location>
        <begin position="29"/>
        <end position="38"/>
    </location>
</feature>
<accession>A0A4Q0QV26</accession>